<feature type="active site" description="Proton acceptor" evidence="4">
    <location>
        <position position="389"/>
    </location>
</feature>
<reference evidence="8 9" key="1">
    <citation type="submission" date="2013-02" db="EMBL/GenBank/DDBJ databases">
        <title>The complete genome sequence of Corynebacterium vitaeruminis DSM 20294.</title>
        <authorList>
            <person name="Ruckert C."/>
            <person name="Albersmeier A."/>
            <person name="Kalinowski J."/>
        </authorList>
    </citation>
    <scope>NUCLEOTIDE SEQUENCE [LARGE SCALE GENOMIC DNA]</scope>
    <source>
        <strain evidence="9">ATCC 10234</strain>
    </source>
</reference>
<dbReference type="KEGG" id="cvt:B843_03875"/>
<dbReference type="PIRSF" id="PIRSF000429">
    <property type="entry name" value="Ac-CoA_Ac_transf"/>
    <property type="match status" value="1"/>
</dbReference>
<dbReference type="SUPFAM" id="SSF53901">
    <property type="entry name" value="Thiolase-like"/>
    <property type="match status" value="2"/>
</dbReference>
<evidence type="ECO:0000256" key="5">
    <source>
        <dbReference type="RuleBase" id="RU003557"/>
    </source>
</evidence>
<comment type="similarity">
    <text evidence="1 5">Belongs to the thiolase-like superfamily. Thiolase family.</text>
</comment>
<feature type="domain" description="Thiolase N-terminal" evidence="6">
    <location>
        <begin position="8"/>
        <end position="281"/>
    </location>
</feature>
<dbReference type="InterPro" id="IPR016039">
    <property type="entry name" value="Thiolase-like"/>
</dbReference>
<organism evidence="8 9">
    <name type="scientific">Corynebacterium vitaeruminis DSM 20294</name>
    <dbReference type="NCBI Taxonomy" id="1224164"/>
    <lineage>
        <taxon>Bacteria</taxon>
        <taxon>Bacillati</taxon>
        <taxon>Actinomycetota</taxon>
        <taxon>Actinomycetes</taxon>
        <taxon>Mycobacteriales</taxon>
        <taxon>Corynebacteriaceae</taxon>
        <taxon>Corynebacterium</taxon>
    </lineage>
</organism>
<evidence type="ECO:0000259" key="6">
    <source>
        <dbReference type="Pfam" id="PF00108"/>
    </source>
</evidence>
<dbReference type="GO" id="GO:0003985">
    <property type="term" value="F:acetyl-CoA C-acetyltransferase activity"/>
    <property type="evidence" value="ECO:0007669"/>
    <property type="project" value="UniProtKB-EC"/>
</dbReference>
<keyword evidence="3 5" id="KW-0012">Acyltransferase</keyword>
<feature type="active site" description="Proton acceptor" evidence="4">
    <location>
        <position position="419"/>
    </location>
</feature>
<dbReference type="PANTHER" id="PTHR42689">
    <property type="entry name" value="ACETYL-COA ACYLTRANSFERASE FADA2 (3-KETOACYL-COA THIOLASE) (BETA-KETOTHIOLASE)-RELATED"/>
    <property type="match status" value="1"/>
</dbReference>
<dbReference type="NCBIfam" id="NF006740">
    <property type="entry name" value="PRK09268.1"/>
    <property type="match status" value="1"/>
</dbReference>
<dbReference type="PANTHER" id="PTHR42689:SF1">
    <property type="entry name" value="ACETYL-COA ACYLTRANSFERASE FADA2 (3-KETOACYL-COA THIOLASE) (BETA-KETOTHIOLASE)-RELATED"/>
    <property type="match status" value="1"/>
</dbReference>
<dbReference type="InterPro" id="IPR020617">
    <property type="entry name" value="Thiolase_C"/>
</dbReference>
<dbReference type="EMBL" id="CP004353">
    <property type="protein sequence ID" value="AHI22164.1"/>
    <property type="molecule type" value="Genomic_DNA"/>
</dbReference>
<evidence type="ECO:0000313" key="9">
    <source>
        <dbReference type="Proteomes" id="UP000019222"/>
    </source>
</evidence>
<accession>W5XZM4</accession>
<dbReference type="NCBIfam" id="TIGR01930">
    <property type="entry name" value="AcCoA-C-Actrans"/>
    <property type="match status" value="1"/>
</dbReference>
<dbReference type="InterPro" id="IPR002155">
    <property type="entry name" value="Thiolase"/>
</dbReference>
<dbReference type="STRING" id="1224164.B843_03875"/>
<dbReference type="Pfam" id="PF00108">
    <property type="entry name" value="Thiolase_N"/>
    <property type="match status" value="1"/>
</dbReference>
<feature type="active site" description="Acyl-thioester intermediate" evidence="4">
    <location>
        <position position="92"/>
    </location>
</feature>
<feature type="domain" description="Thiolase C-terminal" evidence="7">
    <location>
        <begin position="290"/>
        <end position="431"/>
    </location>
</feature>
<dbReference type="Proteomes" id="UP000019222">
    <property type="component" value="Chromosome"/>
</dbReference>
<evidence type="ECO:0000256" key="3">
    <source>
        <dbReference type="ARBA" id="ARBA00023315"/>
    </source>
</evidence>
<dbReference type="AlphaFoldDB" id="W5XZM4"/>
<dbReference type="RefSeq" id="WP_025252207.1">
    <property type="nucleotide sequence ID" value="NZ_CP004353.1"/>
</dbReference>
<dbReference type="InterPro" id="IPR050521">
    <property type="entry name" value="3-ketoacyl-CoA_Thiolase"/>
</dbReference>
<evidence type="ECO:0000313" key="8">
    <source>
        <dbReference type="EMBL" id="AHI22164.1"/>
    </source>
</evidence>
<dbReference type="GO" id="GO:0005829">
    <property type="term" value="C:cytosol"/>
    <property type="evidence" value="ECO:0007669"/>
    <property type="project" value="TreeGrafter"/>
</dbReference>
<keyword evidence="9" id="KW-1185">Reference proteome</keyword>
<evidence type="ECO:0000259" key="7">
    <source>
        <dbReference type="Pfam" id="PF02803"/>
    </source>
</evidence>
<evidence type="ECO:0000256" key="2">
    <source>
        <dbReference type="ARBA" id="ARBA00022679"/>
    </source>
</evidence>
<proteinExistence type="inferred from homology"/>
<evidence type="ECO:0000256" key="1">
    <source>
        <dbReference type="ARBA" id="ARBA00010982"/>
    </source>
</evidence>
<evidence type="ECO:0000256" key="4">
    <source>
        <dbReference type="PIRSR" id="PIRSR000429-1"/>
    </source>
</evidence>
<dbReference type="PATRIC" id="fig|1224164.3.peg.766"/>
<dbReference type="InterPro" id="IPR020616">
    <property type="entry name" value="Thiolase_N"/>
</dbReference>
<dbReference type="CDD" id="cd00751">
    <property type="entry name" value="thiolase"/>
    <property type="match status" value="1"/>
</dbReference>
<keyword evidence="2 5" id="KW-0808">Transferase</keyword>
<dbReference type="Gene3D" id="3.40.47.10">
    <property type="match status" value="1"/>
</dbReference>
<dbReference type="HOGENOM" id="CLU_031026_2_0_11"/>
<dbReference type="EC" id="2.3.1.9" evidence="8"/>
<name>W5XZM4_9CORY</name>
<dbReference type="Pfam" id="PF02803">
    <property type="entry name" value="Thiolase_C"/>
    <property type="match status" value="1"/>
</dbReference>
<dbReference type="eggNOG" id="COG0183">
    <property type="taxonomic scope" value="Bacteria"/>
</dbReference>
<sequence>MNTTSRRVAILGGNRTPFARSNREYANASNQDLLTSAIDGLVARYGLQDLELGMVAAGAVIKHSRDFNLTRESVLGSALAPTTPAIDVQQACGTGLAATVLVADGIAAGRYDSALAGGTDTISDAPLAVGDQLRRTLIKLSNARSATARLKLVGSIRPGQLAPEQPANSEPRTGLSMGEHAAITAREFGITREAQDELALASHRNLAAAYEAGFFTDLITPFLGVTRDTNLRADATMESLGKLKPVFGKQDAIDHGAQATMTAGNSTPLTDGASVALLGTEEFAAAHGLTPLAYLVDSETAAVDYIHGPDGLLMAPTYAVPRLLARNGLTLQDFDFYEIHEAFASQVLATTSAWESDEYCRTRLGLDAALGPIDTAKLNVKGSSLAAGHPFAATGARILATAAKTLAENGGGRTLISICAAGGQGITAILEA</sequence>
<protein>
    <submittedName>
        <fullName evidence="8">Acetyl-CoA acetyltransferase</fullName>
        <ecNumber evidence="8">2.3.1.9</ecNumber>
    </submittedName>
</protein>
<gene>
    <name evidence="8" type="ORF">B843_03875</name>
</gene>